<name>A0A0L0UTB0_9BASI</name>
<dbReference type="AlphaFoldDB" id="A0A0L0UTB0"/>
<gene>
    <name evidence="2" type="ORF">PSTG_16257</name>
</gene>
<sequence>MILYMPKDLIELAEAWTKKGDLKNYWDYKAYLGKFTSILTYLVKNEQVAQKKEASLLFLSAFSVELRKNVKQALVSKGQLPQAPNGSNKLPLWQHVVEAASTEIVVEEDKFYPISGFGQANRTMQQALNKQKGNSQRRDRMIEETPMGDQTLEKQVANFTQELSSLKQKQVNKPSAYSNCKSNQQDGYSGGNNPLSDPLYTGTSYCKRETHATYCHGQQSWLGWPHPSSYWGWPSDSNSGAPPPSELPTDSNLMARAFGHWF</sequence>
<dbReference type="PANTHER" id="PTHR33246:SF51">
    <property type="entry name" value="MYB_SANT-LIKE DOMAIN-CONTAINING PROTEIN"/>
    <property type="match status" value="1"/>
</dbReference>
<proteinExistence type="predicted"/>
<feature type="region of interest" description="Disordered" evidence="1">
    <location>
        <begin position="167"/>
        <end position="195"/>
    </location>
</feature>
<keyword evidence="3" id="KW-1185">Reference proteome</keyword>
<evidence type="ECO:0000313" key="2">
    <source>
        <dbReference type="EMBL" id="KNE90302.1"/>
    </source>
</evidence>
<reference evidence="3" key="1">
    <citation type="submission" date="2014-03" db="EMBL/GenBank/DDBJ databases">
        <title>The Genome Sequence of Puccinia striiformis f. sp. tritici PST-78.</title>
        <authorList>
            <consortium name="The Broad Institute Genome Sequencing Platform"/>
            <person name="Cuomo C."/>
            <person name="Hulbert S."/>
            <person name="Chen X."/>
            <person name="Walker B."/>
            <person name="Young S.K."/>
            <person name="Zeng Q."/>
            <person name="Gargeya S."/>
            <person name="Fitzgerald M."/>
            <person name="Haas B."/>
            <person name="Abouelleil A."/>
            <person name="Alvarado L."/>
            <person name="Arachchi H.M."/>
            <person name="Berlin A.M."/>
            <person name="Chapman S.B."/>
            <person name="Goldberg J."/>
            <person name="Griggs A."/>
            <person name="Gujja S."/>
            <person name="Hansen M."/>
            <person name="Howarth C."/>
            <person name="Imamovic A."/>
            <person name="Larimer J."/>
            <person name="McCowan C."/>
            <person name="Montmayeur A."/>
            <person name="Murphy C."/>
            <person name="Neiman D."/>
            <person name="Pearson M."/>
            <person name="Priest M."/>
            <person name="Roberts A."/>
            <person name="Saif S."/>
            <person name="Shea T."/>
            <person name="Sisk P."/>
            <person name="Sykes S."/>
            <person name="Wortman J."/>
            <person name="Nusbaum C."/>
            <person name="Birren B."/>
        </authorList>
    </citation>
    <scope>NUCLEOTIDE SEQUENCE [LARGE SCALE GENOMIC DNA]</scope>
    <source>
        <strain evidence="3">race PST-78</strain>
    </source>
</reference>
<dbReference type="Proteomes" id="UP000054564">
    <property type="component" value="Unassembled WGS sequence"/>
</dbReference>
<dbReference type="PANTHER" id="PTHR33246">
    <property type="entry name" value="CCHC-TYPE DOMAIN-CONTAINING PROTEIN"/>
    <property type="match status" value="1"/>
</dbReference>
<accession>A0A0L0UTB0</accession>
<evidence type="ECO:0000313" key="3">
    <source>
        <dbReference type="Proteomes" id="UP000054564"/>
    </source>
</evidence>
<evidence type="ECO:0000256" key="1">
    <source>
        <dbReference type="SAM" id="MobiDB-lite"/>
    </source>
</evidence>
<dbReference type="EMBL" id="AJIL01000265">
    <property type="protein sequence ID" value="KNE90302.1"/>
    <property type="molecule type" value="Genomic_DNA"/>
</dbReference>
<comment type="caution">
    <text evidence="2">The sequence shown here is derived from an EMBL/GenBank/DDBJ whole genome shotgun (WGS) entry which is preliminary data.</text>
</comment>
<protein>
    <submittedName>
        <fullName evidence="2">Uncharacterized protein</fullName>
    </submittedName>
</protein>
<organism evidence="2 3">
    <name type="scientific">Puccinia striiformis f. sp. tritici PST-78</name>
    <dbReference type="NCBI Taxonomy" id="1165861"/>
    <lineage>
        <taxon>Eukaryota</taxon>
        <taxon>Fungi</taxon>
        <taxon>Dikarya</taxon>
        <taxon>Basidiomycota</taxon>
        <taxon>Pucciniomycotina</taxon>
        <taxon>Pucciniomycetes</taxon>
        <taxon>Pucciniales</taxon>
        <taxon>Pucciniaceae</taxon>
        <taxon>Puccinia</taxon>
    </lineage>
</organism>